<feature type="compositionally biased region" description="Basic and acidic residues" evidence="1">
    <location>
        <begin position="212"/>
        <end position="229"/>
    </location>
</feature>
<keyword evidence="3" id="KW-1185">Reference proteome</keyword>
<evidence type="ECO:0000313" key="2">
    <source>
        <dbReference type="EMBL" id="KAK8064320.1"/>
    </source>
</evidence>
<accession>A0ABR1UZG0</accession>
<reference evidence="2 3" key="1">
    <citation type="submission" date="2023-01" db="EMBL/GenBank/DDBJ databases">
        <title>Analysis of 21 Apiospora genomes using comparative genomics revels a genus with tremendous synthesis potential of carbohydrate active enzymes and secondary metabolites.</title>
        <authorList>
            <person name="Sorensen T."/>
        </authorList>
    </citation>
    <scope>NUCLEOTIDE SEQUENCE [LARGE SCALE GENOMIC DNA]</scope>
    <source>
        <strain evidence="2 3">CBS 83171</strain>
    </source>
</reference>
<name>A0ABR1UZG0_9PEZI</name>
<sequence length="364" mass="40220">MTANFPNKSFQNDKTFWRAVTRDRVLRVRGIDRDKSRDDFAAFLTNQLAHLSGHVEWDASQGRNCWCYVLLQHAGHVPQACQKPNGLEFGAGILGARKWEPVSPRYILRPRQDYRQFKKEVLSDYAQLATAYTNAGSDVVLHTDTSGEFLPMSFSRTIGHEEAALQSGVARRGPNTTDYKIVPMAEKNTKKKQLGYWAAVYTDKAIVVDKDGNDMDTRAPPDKGLDVRTTDQPTDDTNARFSPVASVLEKSAARLYTPGLAFFPSDPETSISTASQFIPPPEPDGVSSRTMHLPPLDWVPEGTPTLSFGNNGAHDKTFTADAKLREDAVRPGDDELSFTLQDKISSKGRKNAAAVGTNASQKKT</sequence>
<organism evidence="2 3">
    <name type="scientific">Apiospora saccharicola</name>
    <dbReference type="NCBI Taxonomy" id="335842"/>
    <lineage>
        <taxon>Eukaryota</taxon>
        <taxon>Fungi</taxon>
        <taxon>Dikarya</taxon>
        <taxon>Ascomycota</taxon>
        <taxon>Pezizomycotina</taxon>
        <taxon>Sordariomycetes</taxon>
        <taxon>Xylariomycetidae</taxon>
        <taxon>Amphisphaeriales</taxon>
        <taxon>Apiosporaceae</taxon>
        <taxon>Apiospora</taxon>
    </lineage>
</organism>
<dbReference type="EMBL" id="JAQQWM010000005">
    <property type="protein sequence ID" value="KAK8064320.1"/>
    <property type="molecule type" value="Genomic_DNA"/>
</dbReference>
<evidence type="ECO:0000256" key="1">
    <source>
        <dbReference type="SAM" id="MobiDB-lite"/>
    </source>
</evidence>
<proteinExistence type="predicted"/>
<protein>
    <submittedName>
        <fullName evidence="2">Uncharacterized protein</fullName>
    </submittedName>
</protein>
<feature type="compositionally biased region" description="Polar residues" evidence="1">
    <location>
        <begin position="230"/>
        <end position="239"/>
    </location>
</feature>
<evidence type="ECO:0000313" key="3">
    <source>
        <dbReference type="Proteomes" id="UP001446871"/>
    </source>
</evidence>
<feature type="region of interest" description="Disordered" evidence="1">
    <location>
        <begin position="212"/>
        <end position="239"/>
    </location>
</feature>
<comment type="caution">
    <text evidence="2">The sequence shown here is derived from an EMBL/GenBank/DDBJ whole genome shotgun (WGS) entry which is preliminary data.</text>
</comment>
<feature type="region of interest" description="Disordered" evidence="1">
    <location>
        <begin position="345"/>
        <end position="364"/>
    </location>
</feature>
<dbReference type="Proteomes" id="UP001446871">
    <property type="component" value="Unassembled WGS sequence"/>
</dbReference>
<gene>
    <name evidence="2" type="ORF">PG996_008972</name>
</gene>